<evidence type="ECO:0000313" key="3">
    <source>
        <dbReference type="EMBL" id="TDE01229.1"/>
    </source>
</evidence>
<sequence>MKKAQLEIACFNLESAILAQENGVDRIELCANINEGGTTPDFELTKTVRDKVTVDLNVMIRPRGGNFVYSDVEFEQMKSEIVAFKNLRVDGFVFGILKEDSNINELQNAALIALANPLPCTFHRAFDGIKNKLEALESLIECGFKTILTSGTVTNVVDGIAVLSDLIEKANDRIVIMPGGGLRSTNIGLLKDKTKAIFYHSSAIIDSGEIANSEEIKALKAHLEHI</sequence>
<comment type="caution">
    <text evidence="2">Once thought to be involved in copper homeostasis, experiments in E.coli have shown this is not the case.</text>
</comment>
<comment type="subcellular location">
    <subcellularLocation>
        <location evidence="2">Cytoplasm</location>
    </subcellularLocation>
</comment>
<dbReference type="HAMAP" id="MF_00795">
    <property type="entry name" value="CutC"/>
    <property type="match status" value="1"/>
</dbReference>
<dbReference type="GO" id="GO:0005737">
    <property type="term" value="C:cytoplasm"/>
    <property type="evidence" value="ECO:0007669"/>
    <property type="project" value="UniProtKB-SubCell"/>
</dbReference>
<accession>A0A4R5CLK1</accession>
<dbReference type="Proteomes" id="UP000294644">
    <property type="component" value="Unassembled WGS sequence"/>
</dbReference>
<dbReference type="InterPro" id="IPR005627">
    <property type="entry name" value="CutC-like"/>
</dbReference>
<evidence type="ECO:0000313" key="4">
    <source>
        <dbReference type="Proteomes" id="UP000294644"/>
    </source>
</evidence>
<gene>
    <name evidence="2" type="primary">cutC</name>
    <name evidence="3" type="ORF">E0F91_15020</name>
</gene>
<dbReference type="RefSeq" id="WP_132067264.1">
    <property type="nucleotide sequence ID" value="NZ_SMFN01000022.1"/>
</dbReference>
<dbReference type="Pfam" id="PF03932">
    <property type="entry name" value="CutC"/>
    <property type="match status" value="1"/>
</dbReference>
<protein>
    <recommendedName>
        <fullName evidence="2">PF03932 family protein CutC</fullName>
    </recommendedName>
</protein>
<dbReference type="InterPro" id="IPR036822">
    <property type="entry name" value="CutC-like_dom_sf"/>
</dbReference>
<comment type="similarity">
    <text evidence="1 2">Belongs to the CutC family.</text>
</comment>
<dbReference type="SUPFAM" id="SSF110395">
    <property type="entry name" value="CutC-like"/>
    <property type="match status" value="1"/>
</dbReference>
<keyword evidence="4" id="KW-1185">Reference proteome</keyword>
<dbReference type="OrthoDB" id="9815677at2"/>
<proteinExistence type="inferred from homology"/>
<name>A0A4R5CLK1_9FLAO</name>
<dbReference type="PANTHER" id="PTHR12598">
    <property type="entry name" value="COPPER HOMEOSTASIS PROTEIN CUTC"/>
    <property type="match status" value="1"/>
</dbReference>
<dbReference type="GO" id="GO:0005507">
    <property type="term" value="F:copper ion binding"/>
    <property type="evidence" value="ECO:0007669"/>
    <property type="project" value="TreeGrafter"/>
</dbReference>
<dbReference type="EMBL" id="SMFN01000022">
    <property type="protein sequence ID" value="TDE01229.1"/>
    <property type="molecule type" value="Genomic_DNA"/>
</dbReference>
<dbReference type="Gene3D" id="3.20.20.380">
    <property type="entry name" value="Copper homeostasis (CutC) domain"/>
    <property type="match status" value="1"/>
</dbReference>
<comment type="caution">
    <text evidence="3">The sequence shown here is derived from an EMBL/GenBank/DDBJ whole genome shotgun (WGS) entry which is preliminary data.</text>
</comment>
<dbReference type="AlphaFoldDB" id="A0A4R5CLK1"/>
<dbReference type="PANTHER" id="PTHR12598:SF0">
    <property type="entry name" value="COPPER HOMEOSTASIS PROTEIN CUTC HOMOLOG"/>
    <property type="match status" value="1"/>
</dbReference>
<organism evidence="3 4">
    <name type="scientific">Flavobacterium sandaracinum</name>
    <dbReference type="NCBI Taxonomy" id="2541733"/>
    <lineage>
        <taxon>Bacteria</taxon>
        <taxon>Pseudomonadati</taxon>
        <taxon>Bacteroidota</taxon>
        <taxon>Flavobacteriia</taxon>
        <taxon>Flavobacteriales</taxon>
        <taxon>Flavobacteriaceae</taxon>
        <taxon>Flavobacterium</taxon>
    </lineage>
</organism>
<evidence type="ECO:0000256" key="1">
    <source>
        <dbReference type="ARBA" id="ARBA00007768"/>
    </source>
</evidence>
<reference evidence="3 4" key="1">
    <citation type="submission" date="2019-03" db="EMBL/GenBank/DDBJ databases">
        <title>Flavobacterium LB-D12 sp. nov., isolated from arctic soil.</title>
        <authorList>
            <person name="Chaudhary D.K."/>
        </authorList>
    </citation>
    <scope>NUCLEOTIDE SEQUENCE [LARGE SCALE GENOMIC DNA]</scope>
    <source>
        <strain evidence="3 4">LB-D12</strain>
    </source>
</reference>
<keyword evidence="2" id="KW-0963">Cytoplasm</keyword>
<evidence type="ECO:0000256" key="2">
    <source>
        <dbReference type="HAMAP-Rule" id="MF_00795"/>
    </source>
</evidence>